<evidence type="ECO:0000256" key="1">
    <source>
        <dbReference type="ARBA" id="ARBA00022679"/>
    </source>
</evidence>
<feature type="compositionally biased region" description="Low complexity" evidence="10">
    <location>
        <begin position="112"/>
        <end position="126"/>
    </location>
</feature>
<feature type="domain" description="SAM" evidence="12">
    <location>
        <begin position="278"/>
        <end position="344"/>
    </location>
</feature>
<dbReference type="GO" id="GO:0004708">
    <property type="term" value="F:MAP kinase kinase activity"/>
    <property type="evidence" value="ECO:0007669"/>
    <property type="project" value="UniProtKB-EC"/>
</dbReference>
<dbReference type="Gene3D" id="1.10.510.10">
    <property type="entry name" value="Transferase(Phosphotransferase) domain 1"/>
    <property type="match status" value="1"/>
</dbReference>
<feature type="region of interest" description="Disordered" evidence="10">
    <location>
        <begin position="98"/>
        <end position="147"/>
    </location>
</feature>
<feature type="region of interest" description="Disordered" evidence="10">
    <location>
        <begin position="420"/>
        <end position="461"/>
    </location>
</feature>
<name>A0A9W7G0Y2_9STRA</name>
<evidence type="ECO:0000259" key="12">
    <source>
        <dbReference type="PROSITE" id="PS50105"/>
    </source>
</evidence>
<dbReference type="Proteomes" id="UP001165065">
    <property type="component" value="Unassembled WGS sequence"/>
</dbReference>
<dbReference type="InterPro" id="IPR011009">
    <property type="entry name" value="Kinase-like_dom_sf"/>
</dbReference>
<feature type="compositionally biased region" description="Gly residues" evidence="10">
    <location>
        <begin position="1022"/>
        <end position="1052"/>
    </location>
</feature>
<gene>
    <name evidence="13" type="ORF">TrCOL_g6747</name>
</gene>
<dbReference type="PROSITE" id="PS50011">
    <property type="entry name" value="PROTEIN_KINASE_DOM"/>
    <property type="match status" value="1"/>
</dbReference>
<keyword evidence="1" id="KW-0808">Transferase</keyword>
<evidence type="ECO:0000256" key="4">
    <source>
        <dbReference type="ARBA" id="ARBA00022840"/>
    </source>
</evidence>
<feature type="region of interest" description="Disordered" evidence="10">
    <location>
        <begin position="1010"/>
        <end position="1058"/>
    </location>
</feature>
<dbReference type="GO" id="GO:0005524">
    <property type="term" value="F:ATP binding"/>
    <property type="evidence" value="ECO:0007669"/>
    <property type="project" value="UniProtKB-KW"/>
</dbReference>
<feature type="region of interest" description="Disordered" evidence="10">
    <location>
        <begin position="355"/>
        <end position="394"/>
    </location>
</feature>
<dbReference type="SMART" id="SM00220">
    <property type="entry name" value="S_TKc"/>
    <property type="match status" value="1"/>
</dbReference>
<feature type="compositionally biased region" description="Gly residues" evidence="10">
    <location>
        <begin position="555"/>
        <end position="564"/>
    </location>
</feature>
<dbReference type="OrthoDB" id="10252354at2759"/>
<comment type="similarity">
    <text evidence="5">Belongs to the protein kinase superfamily. STE Ser/Thr protein kinase family. MAP kinase kinase subfamily.</text>
</comment>
<dbReference type="EC" id="2.7.12.2" evidence="6"/>
<feature type="compositionally biased region" description="Polar residues" evidence="10">
    <location>
        <begin position="258"/>
        <end position="273"/>
    </location>
</feature>
<dbReference type="Pfam" id="PF00069">
    <property type="entry name" value="Pkinase"/>
    <property type="match status" value="1"/>
</dbReference>
<evidence type="ECO:0000256" key="9">
    <source>
        <dbReference type="ARBA" id="ARBA00051693"/>
    </source>
</evidence>
<evidence type="ECO:0000256" key="3">
    <source>
        <dbReference type="ARBA" id="ARBA00022777"/>
    </source>
</evidence>
<evidence type="ECO:0000313" key="13">
    <source>
        <dbReference type="EMBL" id="GMI27258.1"/>
    </source>
</evidence>
<feature type="region of interest" description="Disordered" evidence="10">
    <location>
        <begin position="542"/>
        <end position="627"/>
    </location>
</feature>
<evidence type="ECO:0000256" key="7">
    <source>
        <dbReference type="ARBA" id="ARBA00049014"/>
    </source>
</evidence>
<organism evidence="13 14">
    <name type="scientific">Triparma columacea</name>
    <dbReference type="NCBI Taxonomy" id="722753"/>
    <lineage>
        <taxon>Eukaryota</taxon>
        <taxon>Sar</taxon>
        <taxon>Stramenopiles</taxon>
        <taxon>Ochrophyta</taxon>
        <taxon>Bolidophyceae</taxon>
        <taxon>Parmales</taxon>
        <taxon>Triparmaceae</taxon>
        <taxon>Triparma</taxon>
    </lineage>
</organism>
<proteinExistence type="inferred from homology"/>
<feature type="compositionally biased region" description="Polar residues" evidence="10">
    <location>
        <begin position="217"/>
        <end position="226"/>
    </location>
</feature>
<evidence type="ECO:0000259" key="11">
    <source>
        <dbReference type="PROSITE" id="PS50011"/>
    </source>
</evidence>
<evidence type="ECO:0000313" key="14">
    <source>
        <dbReference type="Proteomes" id="UP001165065"/>
    </source>
</evidence>
<sequence>MTNILPQGSPSDALRKSPARNAIKNWLLKLRFTDDEAENYTNNLLAQGFDDIQSICEDVELSDLYACSFLPGHARRLVKACGFARSQVLGRGLARSASVGSAAPSSPPPLAPSSSTATLSTANLSSFPKTFPGRHQRPHSSNSAPYYQTISSNATTAMATAPSPFYAIPSSDFGSTAGVPTFGTTNLSASATAATTVQCPECRCEFYLPSSHMSQHLLNQQPQQRGENSEFDAAQYSSGEGVGTPSTISTGADEEENAQLQPRRSPTPTPSENHPSHWGVGEVVAWLKKFEALRTPNIISSVITKGVDGSMLMEDNEKAADIIGVTFGPHKRLFVTELASLKEEFKDVDAVPLLARQSSASPSPSPSPTARPHTDRAKQAVQRRKKSKSPVNRVGSFQSIESIKDDLSVASGLEDSVSIASQDGKERMRNLSRKVKGSGGGREGRVGRARPFSKGAAKGVKQPPRLNLAIDVGGTEEAGRQGKLELELDSVGDESSEAYRRKISERLERSYELSDGGTFYAGGFGINARGIKEVPIGGGGGIILEEEGGEINSEGGEGNEGGGQDGEEYEKGVREDNNGDTPNHTNAILRRNSSSIAGTPNTGRRSAGSQKSDGSRSSRPLSALRTPKNTKDNIIVLREVGRGACGVVNEALYLPTMTLVAVKSVGVGEGDKRRQIIKELTLMHSMCSAALGGSEGGVDGGAVNEVHPHIVGFYDAFTDPEKGCIKMVLEYMNAGTLQDLVEAGIRVTDSLLASVAYSVLLGLSSVHQSKQIHRDIKPSNILLDRDGRIKISDFGIARKLEHSISMASTFTGTLTYMSPERISGQEYSYPSDIWSLGVCLCTLAMGKYPFPTNSGYWGVVQAIQDSPTPTLGDQFDPLLQEFLDLCLAKDPSNRPPTSVLLEHPFLKKFDASNAFSTQQSPVDASPEKVKKAQELARKVMDYYCDKATIAREGVQGDLSLFVPRFRGERLGTLAGQLGMPLEVLEQVFETEGGKARVHLGGELGGLVGGRKTLGPIKEGARGGRGGRGGRSEGRGGGGGGGREGRGGRGGAGVTNLEEGGKGKYINIALGTSGGGATG</sequence>
<feature type="region of interest" description="Disordered" evidence="10">
    <location>
        <begin position="217"/>
        <end position="277"/>
    </location>
</feature>
<feature type="domain" description="Protein kinase" evidence="11">
    <location>
        <begin position="634"/>
        <end position="906"/>
    </location>
</feature>
<protein>
    <recommendedName>
        <fullName evidence="6">mitogen-activated protein kinase kinase</fullName>
        <ecNumber evidence="6">2.7.12.2</ecNumber>
    </recommendedName>
</protein>
<comment type="caution">
    <text evidence="13">The sequence shown here is derived from an EMBL/GenBank/DDBJ whole genome shotgun (WGS) entry which is preliminary data.</text>
</comment>
<evidence type="ECO:0000256" key="6">
    <source>
        <dbReference type="ARBA" id="ARBA00038999"/>
    </source>
</evidence>
<comment type="catalytic activity">
    <reaction evidence="8">
        <text>L-threonyl-[protein] + ATP = O-phospho-L-threonyl-[protein] + ADP + H(+)</text>
        <dbReference type="Rhea" id="RHEA:46608"/>
        <dbReference type="Rhea" id="RHEA-COMP:11060"/>
        <dbReference type="Rhea" id="RHEA-COMP:11605"/>
        <dbReference type="ChEBI" id="CHEBI:15378"/>
        <dbReference type="ChEBI" id="CHEBI:30013"/>
        <dbReference type="ChEBI" id="CHEBI:30616"/>
        <dbReference type="ChEBI" id="CHEBI:61977"/>
        <dbReference type="ChEBI" id="CHEBI:456216"/>
        <dbReference type="EC" id="2.7.12.2"/>
    </reaction>
</comment>
<keyword evidence="4" id="KW-0067">ATP-binding</keyword>
<keyword evidence="14" id="KW-1185">Reference proteome</keyword>
<dbReference type="InterPro" id="IPR001660">
    <property type="entry name" value="SAM"/>
</dbReference>
<evidence type="ECO:0000256" key="2">
    <source>
        <dbReference type="ARBA" id="ARBA00022741"/>
    </source>
</evidence>
<dbReference type="PANTHER" id="PTHR48013">
    <property type="entry name" value="DUAL SPECIFICITY MITOGEN-ACTIVATED PROTEIN KINASE KINASE 5-RELATED"/>
    <property type="match status" value="1"/>
</dbReference>
<dbReference type="PROSITE" id="PS50105">
    <property type="entry name" value="SAM_DOMAIN"/>
    <property type="match status" value="1"/>
</dbReference>
<dbReference type="EMBL" id="BRYA01000641">
    <property type="protein sequence ID" value="GMI27258.1"/>
    <property type="molecule type" value="Genomic_DNA"/>
</dbReference>
<dbReference type="AlphaFoldDB" id="A0A9W7G0Y2"/>
<keyword evidence="3" id="KW-0418">Kinase</keyword>
<comment type="catalytic activity">
    <reaction evidence="7">
        <text>L-seryl-[protein] + ATP = O-phospho-L-seryl-[protein] + ADP + H(+)</text>
        <dbReference type="Rhea" id="RHEA:17989"/>
        <dbReference type="Rhea" id="RHEA-COMP:9863"/>
        <dbReference type="Rhea" id="RHEA-COMP:11604"/>
        <dbReference type="ChEBI" id="CHEBI:15378"/>
        <dbReference type="ChEBI" id="CHEBI:29999"/>
        <dbReference type="ChEBI" id="CHEBI:30616"/>
        <dbReference type="ChEBI" id="CHEBI:83421"/>
        <dbReference type="ChEBI" id="CHEBI:456216"/>
        <dbReference type="EC" id="2.7.12.2"/>
    </reaction>
</comment>
<dbReference type="InterPro" id="IPR000719">
    <property type="entry name" value="Prot_kinase_dom"/>
</dbReference>
<evidence type="ECO:0000256" key="10">
    <source>
        <dbReference type="SAM" id="MobiDB-lite"/>
    </source>
</evidence>
<comment type="catalytic activity">
    <reaction evidence="9">
        <text>L-tyrosyl-[protein] + ATP = O-phospho-L-tyrosyl-[protein] + ADP + H(+)</text>
        <dbReference type="Rhea" id="RHEA:10596"/>
        <dbReference type="Rhea" id="RHEA-COMP:10136"/>
        <dbReference type="Rhea" id="RHEA-COMP:20101"/>
        <dbReference type="ChEBI" id="CHEBI:15378"/>
        <dbReference type="ChEBI" id="CHEBI:30616"/>
        <dbReference type="ChEBI" id="CHEBI:46858"/>
        <dbReference type="ChEBI" id="CHEBI:61978"/>
        <dbReference type="ChEBI" id="CHEBI:456216"/>
        <dbReference type="EC" id="2.7.12.2"/>
    </reaction>
</comment>
<reference evidence="14" key="1">
    <citation type="journal article" date="2023" name="Commun. Biol.">
        <title>Genome analysis of Parmales, the sister group of diatoms, reveals the evolutionary specialization of diatoms from phago-mixotrophs to photoautotrophs.</title>
        <authorList>
            <person name="Ban H."/>
            <person name="Sato S."/>
            <person name="Yoshikawa S."/>
            <person name="Yamada K."/>
            <person name="Nakamura Y."/>
            <person name="Ichinomiya M."/>
            <person name="Sato N."/>
            <person name="Blanc-Mathieu R."/>
            <person name="Endo H."/>
            <person name="Kuwata A."/>
            <person name="Ogata H."/>
        </authorList>
    </citation>
    <scope>NUCLEOTIDE SEQUENCE [LARGE SCALE GENOMIC DNA]</scope>
</reference>
<feature type="compositionally biased region" description="Polar residues" evidence="10">
    <location>
        <begin position="579"/>
        <end position="620"/>
    </location>
</feature>
<evidence type="ECO:0000256" key="5">
    <source>
        <dbReference type="ARBA" id="ARBA00038035"/>
    </source>
</evidence>
<dbReference type="PANTHER" id="PTHR48013:SF9">
    <property type="entry name" value="DUAL SPECIFICITY MITOGEN-ACTIVATED PROTEIN KINASE KINASE 5"/>
    <property type="match status" value="1"/>
</dbReference>
<accession>A0A9W7G0Y2</accession>
<keyword evidence="2" id="KW-0547">Nucleotide-binding</keyword>
<dbReference type="SUPFAM" id="SSF56112">
    <property type="entry name" value="Protein kinase-like (PK-like)"/>
    <property type="match status" value="1"/>
</dbReference>
<evidence type="ECO:0000256" key="8">
    <source>
        <dbReference type="ARBA" id="ARBA00049299"/>
    </source>
</evidence>